<evidence type="ECO:0000256" key="5">
    <source>
        <dbReference type="ARBA" id="ARBA00023136"/>
    </source>
</evidence>
<comment type="caution">
    <text evidence="7">The sequence shown here is derived from an EMBL/GenBank/DDBJ whole genome shotgun (WGS) entry which is preliminary data.</text>
</comment>
<comment type="subcellular location">
    <subcellularLocation>
        <location evidence="1">Cell inner membrane</location>
    </subcellularLocation>
</comment>
<keyword evidence="2" id="KW-1003">Cell membrane</keyword>
<dbReference type="GO" id="GO:0005886">
    <property type="term" value="C:plasma membrane"/>
    <property type="evidence" value="ECO:0007669"/>
    <property type="project" value="UniProtKB-SubCell"/>
</dbReference>
<dbReference type="PANTHER" id="PTHR30606:SF10">
    <property type="entry name" value="PHOSPHATIDYLINOSITOL MANNOSIDE ACYLTRANSFERASE"/>
    <property type="match status" value="1"/>
</dbReference>
<dbReference type="Pfam" id="PF03279">
    <property type="entry name" value="Lip_A_acyltrans"/>
    <property type="match status" value="1"/>
</dbReference>
<dbReference type="GO" id="GO:0009247">
    <property type="term" value="P:glycolipid biosynthetic process"/>
    <property type="evidence" value="ECO:0007669"/>
    <property type="project" value="UniProtKB-ARBA"/>
</dbReference>
<evidence type="ECO:0000256" key="1">
    <source>
        <dbReference type="ARBA" id="ARBA00004533"/>
    </source>
</evidence>
<evidence type="ECO:0000256" key="4">
    <source>
        <dbReference type="ARBA" id="ARBA00022679"/>
    </source>
</evidence>
<dbReference type="CDD" id="cd07984">
    <property type="entry name" value="LPLAT_LABLAT-like"/>
    <property type="match status" value="1"/>
</dbReference>
<protein>
    <submittedName>
        <fullName evidence="7">Lauroyl acyltransferase</fullName>
    </submittedName>
</protein>
<organism evidence="7 8">
    <name type="scientific">Sediminimonas qiaohouensis</name>
    <dbReference type="NCBI Taxonomy" id="552061"/>
    <lineage>
        <taxon>Bacteria</taxon>
        <taxon>Pseudomonadati</taxon>
        <taxon>Pseudomonadota</taxon>
        <taxon>Alphaproteobacteria</taxon>
        <taxon>Rhodobacterales</taxon>
        <taxon>Roseobacteraceae</taxon>
        <taxon>Sediminimonas</taxon>
    </lineage>
</organism>
<dbReference type="RefSeq" id="WP_273247644.1">
    <property type="nucleotide sequence ID" value="NZ_VENJ01000002.1"/>
</dbReference>
<dbReference type="InterPro" id="IPR004960">
    <property type="entry name" value="LipA_acyltrans"/>
</dbReference>
<keyword evidence="6 7" id="KW-0012">Acyltransferase</keyword>
<sequence>MRHWTENAGIRVLIWLLHLIPYRWRVPFGGWLFSRLVAPVAGYRRRIRANLDLVVPDLDKAEKARLVRDVPRNIGRTVTELYSPDDFLAVARRTEISGPGLAALEQAQADGRPAILVSGHFGNYDAVRAGLLHRGHRIGGLYRPMNNRLFNAHYVATISRIGTPLFDRGRRGLGQMMRFLRGGGTLAILIDQRMGNGAPLRFFGHTAWTALSAAELALKYDAALIPCYAIRRPDGMTFDVVLEAPLPHSDAETMTQALNDSLEAQVRAHMDQWFWLHKRWKMPESAHKQAARTKEQTP</sequence>
<proteinExistence type="predicted"/>
<keyword evidence="5" id="KW-0472">Membrane</keyword>
<keyword evidence="4 7" id="KW-0808">Transferase</keyword>
<gene>
    <name evidence="7" type="ORF">FH759_00720</name>
</gene>
<dbReference type="GO" id="GO:0016746">
    <property type="term" value="F:acyltransferase activity"/>
    <property type="evidence" value="ECO:0007669"/>
    <property type="project" value="UniProtKB-KW"/>
</dbReference>
<evidence type="ECO:0000256" key="3">
    <source>
        <dbReference type="ARBA" id="ARBA00022519"/>
    </source>
</evidence>
<name>A0A7C9LKZ5_9RHOB</name>
<dbReference type="EMBL" id="VENJ01000002">
    <property type="protein sequence ID" value="MTJ03200.1"/>
    <property type="molecule type" value="Genomic_DNA"/>
</dbReference>
<evidence type="ECO:0000313" key="8">
    <source>
        <dbReference type="Proteomes" id="UP000483078"/>
    </source>
</evidence>
<dbReference type="Proteomes" id="UP000483078">
    <property type="component" value="Unassembled WGS sequence"/>
</dbReference>
<keyword evidence="3" id="KW-0997">Cell inner membrane</keyword>
<dbReference type="PANTHER" id="PTHR30606">
    <property type="entry name" value="LIPID A BIOSYNTHESIS LAUROYL ACYLTRANSFERASE"/>
    <property type="match status" value="1"/>
</dbReference>
<dbReference type="PIRSF" id="PIRSF026649">
    <property type="entry name" value="MsbB"/>
    <property type="match status" value="1"/>
</dbReference>
<evidence type="ECO:0000256" key="6">
    <source>
        <dbReference type="ARBA" id="ARBA00023315"/>
    </source>
</evidence>
<accession>A0A7C9LKZ5</accession>
<reference evidence="7 8" key="1">
    <citation type="submission" date="2019-06" db="EMBL/GenBank/DDBJ databases">
        <title>Enrichment of Autotrophic Halophilic Microorganisms from Red Sea Brine Pool Using Microbial Electrosynthesis System.</title>
        <authorList>
            <person name="Alqahtani M.F."/>
            <person name="Bajracharya S."/>
            <person name="Katuri K.P."/>
            <person name="Ali M."/>
            <person name="Saikaly P.E."/>
        </authorList>
    </citation>
    <scope>NUCLEOTIDE SEQUENCE [LARGE SCALE GENOMIC DNA]</scope>
    <source>
        <strain evidence="7">MES6</strain>
    </source>
</reference>
<evidence type="ECO:0000313" key="7">
    <source>
        <dbReference type="EMBL" id="MTJ03200.1"/>
    </source>
</evidence>
<evidence type="ECO:0000256" key="2">
    <source>
        <dbReference type="ARBA" id="ARBA00022475"/>
    </source>
</evidence>
<dbReference type="AlphaFoldDB" id="A0A7C9LKZ5"/>